<protein>
    <submittedName>
        <fullName evidence="1">HAD-IIB family hydrolase</fullName>
    </submittedName>
</protein>
<dbReference type="SUPFAM" id="SSF56784">
    <property type="entry name" value="HAD-like"/>
    <property type="match status" value="1"/>
</dbReference>
<keyword evidence="2" id="KW-1185">Reference proteome</keyword>
<dbReference type="Proteomes" id="UP001595817">
    <property type="component" value="Unassembled WGS sequence"/>
</dbReference>
<dbReference type="Gene3D" id="3.30.1240.10">
    <property type="match status" value="1"/>
</dbReference>
<comment type="caution">
    <text evidence="1">The sequence shown here is derived from an EMBL/GenBank/DDBJ whole genome shotgun (WGS) entry which is preliminary data.</text>
</comment>
<dbReference type="InterPro" id="IPR036412">
    <property type="entry name" value="HAD-like_sf"/>
</dbReference>
<dbReference type="GO" id="GO:0016787">
    <property type="term" value="F:hydrolase activity"/>
    <property type="evidence" value="ECO:0007669"/>
    <property type="project" value="UniProtKB-KW"/>
</dbReference>
<dbReference type="Pfam" id="PF08282">
    <property type="entry name" value="Hydrolase_3"/>
    <property type="match status" value="1"/>
</dbReference>
<keyword evidence="1" id="KW-0378">Hydrolase</keyword>
<dbReference type="Gene3D" id="3.40.50.1000">
    <property type="entry name" value="HAD superfamily/HAD-like"/>
    <property type="match status" value="1"/>
</dbReference>
<name>A0ABV8WYX0_9LACT</name>
<evidence type="ECO:0000313" key="1">
    <source>
        <dbReference type="EMBL" id="MFC4408848.1"/>
    </source>
</evidence>
<dbReference type="PANTHER" id="PTHR10000:SF53">
    <property type="entry name" value="5-AMINO-6-(5-PHOSPHO-D-RIBITYLAMINO)URACIL PHOSPHATASE YBJI-RELATED"/>
    <property type="match status" value="1"/>
</dbReference>
<reference evidence="2" key="1">
    <citation type="journal article" date="2019" name="Int. J. Syst. Evol. Microbiol.">
        <title>The Global Catalogue of Microorganisms (GCM) 10K type strain sequencing project: providing services to taxonomists for standard genome sequencing and annotation.</title>
        <authorList>
            <consortium name="The Broad Institute Genomics Platform"/>
            <consortium name="The Broad Institute Genome Sequencing Center for Infectious Disease"/>
            <person name="Wu L."/>
            <person name="Ma J."/>
        </authorList>
    </citation>
    <scope>NUCLEOTIDE SEQUENCE [LARGE SCALE GENOMIC DNA]</scope>
    <source>
        <strain evidence="2">CCUG 59778</strain>
    </source>
</reference>
<gene>
    <name evidence="1" type="ORF">ACFOZY_00220</name>
</gene>
<dbReference type="PANTHER" id="PTHR10000">
    <property type="entry name" value="PHOSPHOSERINE PHOSPHATASE"/>
    <property type="match status" value="1"/>
</dbReference>
<dbReference type="InterPro" id="IPR023214">
    <property type="entry name" value="HAD_sf"/>
</dbReference>
<dbReference type="InterPro" id="IPR006379">
    <property type="entry name" value="HAD-SF_hydro_IIB"/>
</dbReference>
<dbReference type="RefSeq" id="WP_378150979.1">
    <property type="nucleotide sequence ID" value="NZ_JBHSEC010000001.1"/>
</dbReference>
<accession>A0ABV8WYX0</accession>
<dbReference type="EMBL" id="JBHSEC010000001">
    <property type="protein sequence ID" value="MFC4408848.1"/>
    <property type="molecule type" value="Genomic_DNA"/>
</dbReference>
<evidence type="ECO:0000313" key="2">
    <source>
        <dbReference type="Proteomes" id="UP001595817"/>
    </source>
</evidence>
<organism evidence="1 2">
    <name type="scientific">Chungangia koreensis</name>
    <dbReference type="NCBI Taxonomy" id="752657"/>
    <lineage>
        <taxon>Bacteria</taxon>
        <taxon>Bacillati</taxon>
        <taxon>Bacillota</taxon>
        <taxon>Bacilli</taxon>
        <taxon>Lactobacillales</taxon>
        <taxon>Chungangia</taxon>
    </lineage>
</organism>
<sequence>MKFVFDLDGTVCFKGKPISNKILQALSELKDTGIEVIFASARPIRDMLPVIDDSFHHYTMIGGNGSLISKEGKVIKSNSFSISEMDEIKKLMNQYNATYLIDGEWDYAYTGPDEHPIRQNLDPGKLAKMVNLASLDPVVKVLILTSDIMEELAERLSNVNVFVNIHSNENVLDISPNGINKWSALKTLGIEEHTYIAFGNDANDISMFQNALHTVMIGYHEKLAPFAKEAITLDGDYEEGIAEKIRSLSKEFSPIHI</sequence>
<proteinExistence type="predicted"/>
<dbReference type="NCBIfam" id="TIGR01484">
    <property type="entry name" value="HAD-SF-IIB"/>
    <property type="match status" value="1"/>
</dbReference>